<name>A0A922SLM8_SPOEX</name>
<reference evidence="4" key="1">
    <citation type="journal article" date="2021" name="G3 (Bethesda)">
        <title>Genome and transcriptome analysis of the beet armyworm Spodoptera exigua reveals targets for pest control. .</title>
        <authorList>
            <person name="Simon S."/>
            <person name="Breeschoten T."/>
            <person name="Jansen H.J."/>
            <person name="Dirks R.P."/>
            <person name="Schranz M.E."/>
            <person name="Ros V.I.D."/>
        </authorList>
    </citation>
    <scope>NUCLEOTIDE SEQUENCE</scope>
    <source>
        <strain evidence="4">TB_SE_WUR_2020</strain>
    </source>
</reference>
<organism evidence="4 5">
    <name type="scientific">Spodoptera exigua</name>
    <name type="common">Beet armyworm</name>
    <name type="synonym">Noctua fulgens</name>
    <dbReference type="NCBI Taxonomy" id="7107"/>
    <lineage>
        <taxon>Eukaryota</taxon>
        <taxon>Metazoa</taxon>
        <taxon>Ecdysozoa</taxon>
        <taxon>Arthropoda</taxon>
        <taxon>Hexapoda</taxon>
        <taxon>Insecta</taxon>
        <taxon>Pterygota</taxon>
        <taxon>Neoptera</taxon>
        <taxon>Endopterygota</taxon>
        <taxon>Lepidoptera</taxon>
        <taxon>Glossata</taxon>
        <taxon>Ditrysia</taxon>
        <taxon>Noctuoidea</taxon>
        <taxon>Noctuidae</taxon>
        <taxon>Amphipyrinae</taxon>
        <taxon>Spodoptera</taxon>
    </lineage>
</organism>
<dbReference type="GO" id="GO:0005886">
    <property type="term" value="C:plasma membrane"/>
    <property type="evidence" value="ECO:0007669"/>
    <property type="project" value="TreeGrafter"/>
</dbReference>
<evidence type="ECO:0000313" key="4">
    <source>
        <dbReference type="EMBL" id="KAH9642857.1"/>
    </source>
</evidence>
<dbReference type="Proteomes" id="UP000814243">
    <property type="component" value="Unassembled WGS sequence"/>
</dbReference>
<evidence type="ECO:0000313" key="5">
    <source>
        <dbReference type="Proteomes" id="UP000814243"/>
    </source>
</evidence>
<keyword evidence="2" id="KW-0864">Zinc transport</keyword>
<feature type="domain" description="Cation efflux protein cytoplasmic" evidence="3">
    <location>
        <begin position="71"/>
        <end position="141"/>
    </location>
</feature>
<evidence type="ECO:0000256" key="2">
    <source>
        <dbReference type="ARBA" id="ARBA00022906"/>
    </source>
</evidence>
<evidence type="ECO:0000259" key="3">
    <source>
        <dbReference type="Pfam" id="PF16916"/>
    </source>
</evidence>
<sequence>MQNGVFRNINLRAALIHVIGDLIQSCGVLLASILIKFYETDFSFSSDIRSANTDIRNVSNERTNVILYGRYRECVAALSSVPGVRHVHSLHVWALSTHYVVLSAHIAIDELTDGESVLRACQQVARTEHGVSLCTLQVERYDVRMRSCPDCALQPAHTP</sequence>
<dbReference type="GO" id="GO:0005385">
    <property type="term" value="F:zinc ion transmembrane transporter activity"/>
    <property type="evidence" value="ECO:0007669"/>
    <property type="project" value="TreeGrafter"/>
</dbReference>
<dbReference type="AlphaFoldDB" id="A0A922SLM8"/>
<protein>
    <recommendedName>
        <fullName evidence="3">Cation efflux protein cytoplasmic domain-containing protein</fullName>
    </recommendedName>
</protein>
<dbReference type="InterPro" id="IPR050681">
    <property type="entry name" value="CDF/SLC30A"/>
</dbReference>
<dbReference type="PANTHER" id="PTHR11562">
    <property type="entry name" value="CATION EFFLUX PROTEIN/ ZINC TRANSPORTER"/>
    <property type="match status" value="1"/>
</dbReference>
<dbReference type="SUPFAM" id="SSF160240">
    <property type="entry name" value="Cation efflux protein cytoplasmic domain-like"/>
    <property type="match status" value="1"/>
</dbReference>
<evidence type="ECO:0000256" key="1">
    <source>
        <dbReference type="ARBA" id="ARBA00008873"/>
    </source>
</evidence>
<keyword evidence="2" id="KW-0406">Ion transport</keyword>
<comment type="similarity">
    <text evidence="1">Belongs to the cation diffusion facilitator (CDF) transporter (TC 2.A.4) family. SLC30A subfamily.</text>
</comment>
<keyword evidence="2" id="KW-0813">Transport</keyword>
<dbReference type="PANTHER" id="PTHR11562:SF84">
    <property type="entry name" value="LD05335P"/>
    <property type="match status" value="1"/>
</dbReference>
<proteinExistence type="inferred from homology"/>
<gene>
    <name evidence="4" type="ORF">HF086_011904</name>
</gene>
<dbReference type="EMBL" id="JACEFF010000171">
    <property type="protein sequence ID" value="KAH9642857.1"/>
    <property type="molecule type" value="Genomic_DNA"/>
</dbReference>
<dbReference type="InterPro" id="IPR036837">
    <property type="entry name" value="Cation_efflux_CTD_sf"/>
</dbReference>
<dbReference type="GO" id="GO:0010043">
    <property type="term" value="P:response to zinc ion"/>
    <property type="evidence" value="ECO:0007669"/>
    <property type="project" value="TreeGrafter"/>
</dbReference>
<comment type="caution">
    <text evidence="4">The sequence shown here is derived from an EMBL/GenBank/DDBJ whole genome shotgun (WGS) entry which is preliminary data.</text>
</comment>
<dbReference type="Pfam" id="PF16916">
    <property type="entry name" value="ZT_dimer"/>
    <property type="match status" value="1"/>
</dbReference>
<keyword evidence="2" id="KW-0862">Zinc</keyword>
<dbReference type="InterPro" id="IPR027470">
    <property type="entry name" value="Cation_efflux_CTD"/>
</dbReference>
<accession>A0A922SLM8</accession>